<proteinExistence type="predicted"/>
<dbReference type="InterPro" id="IPR025092">
    <property type="entry name" value="Glyco_hydro_66"/>
</dbReference>
<sequence length="561" mass="63708">MTPELLMIKPDCWTEKAQYLLGEPITLTLLPPGEERKLPVFKLFSLARELTCEPVWEQMEEADGSIYFKASISGLGEGYYGVEAHWGEGFVSTAFDVAPDRRKDIRYGFLSDFSSEDTEDEDIKFAAKLHLNTCQFYDWMYRHDKLIAEEDKYTDPLGRETSLKVIRLKISACKEHGIRPFAYGAVYAATDALFSQHPEWAVYTLDGQPMRFADWLYYMDTSKESPWSDYIVEQYSDAVKQLGFQGIHMDTYGFPKHVWNSKKEPVSLGKTFPVLIQHASQAVKEADAESGVIFNAVNNWPVEEVAAAPQDAVYIEVWPPHDTYHDLYSLIHKAKQLAQKPVVLAAYMKPFLKAETIEEQKAAETALLLTYAVINASGGRHLVFGENRGVLCDSYYAKYAVMREEFLPEIRAYCDFAVRYGALFVTENTLDISMTATDGINEDIVFSAADGVYFSSDGEAGSVWTIIREADNRLVIQLINLAGISNRWNEPKPLRPALISNLRICILLDRKVNGVYGAAPEADGGRAKSLDYHMEIRKNGRYWIIDIPYLNLWKSIWLELD</sequence>
<accession>A0A1M6YWW3</accession>
<dbReference type="InterPro" id="IPR017853">
    <property type="entry name" value="GH"/>
</dbReference>
<protein>
    <submittedName>
        <fullName evidence="2">Dextranase</fullName>
    </submittedName>
</protein>
<evidence type="ECO:0000256" key="1">
    <source>
        <dbReference type="ARBA" id="ARBA00022729"/>
    </source>
</evidence>
<dbReference type="Proteomes" id="UP000184386">
    <property type="component" value="Unassembled WGS sequence"/>
</dbReference>
<keyword evidence="1" id="KW-0732">Signal</keyword>
<evidence type="ECO:0000313" key="3">
    <source>
        <dbReference type="Proteomes" id="UP000184386"/>
    </source>
</evidence>
<dbReference type="OrthoDB" id="9778932at2"/>
<dbReference type="Gene3D" id="2.60.40.1180">
    <property type="entry name" value="Golgi alpha-mannosidase II"/>
    <property type="match status" value="1"/>
</dbReference>
<evidence type="ECO:0000313" key="2">
    <source>
        <dbReference type="EMBL" id="SHL22585.1"/>
    </source>
</evidence>
<dbReference type="Pfam" id="PF13199">
    <property type="entry name" value="Glyco_hydro_66"/>
    <property type="match status" value="1"/>
</dbReference>
<organism evidence="2 3">
    <name type="scientific">Anaerocolumna jejuensis DSM 15929</name>
    <dbReference type="NCBI Taxonomy" id="1121322"/>
    <lineage>
        <taxon>Bacteria</taxon>
        <taxon>Bacillati</taxon>
        <taxon>Bacillota</taxon>
        <taxon>Clostridia</taxon>
        <taxon>Lachnospirales</taxon>
        <taxon>Lachnospiraceae</taxon>
        <taxon>Anaerocolumna</taxon>
    </lineage>
</organism>
<reference evidence="2 3" key="1">
    <citation type="submission" date="2016-11" db="EMBL/GenBank/DDBJ databases">
        <authorList>
            <person name="Jaros S."/>
            <person name="Januszkiewicz K."/>
            <person name="Wedrychowicz H."/>
        </authorList>
    </citation>
    <scope>NUCLEOTIDE SEQUENCE [LARGE SCALE GENOMIC DNA]</scope>
    <source>
        <strain evidence="2 3">DSM 15929</strain>
    </source>
</reference>
<dbReference type="Gene3D" id="3.20.20.80">
    <property type="entry name" value="Glycosidases"/>
    <property type="match status" value="1"/>
</dbReference>
<name>A0A1M6YWW3_9FIRM</name>
<dbReference type="CDD" id="cd14745">
    <property type="entry name" value="GH66"/>
    <property type="match status" value="1"/>
</dbReference>
<dbReference type="AlphaFoldDB" id="A0A1M6YWW3"/>
<dbReference type="STRING" id="1121322.SAMN02745136_04399"/>
<dbReference type="RefSeq" id="WP_084124593.1">
    <property type="nucleotide sequence ID" value="NZ_FRAC01000027.1"/>
</dbReference>
<dbReference type="EMBL" id="FRAC01000027">
    <property type="protein sequence ID" value="SHL22585.1"/>
    <property type="molecule type" value="Genomic_DNA"/>
</dbReference>
<gene>
    <name evidence="2" type="ORF">SAMN02745136_04399</name>
</gene>
<dbReference type="InterPro" id="IPR013780">
    <property type="entry name" value="Glyco_hydro_b"/>
</dbReference>
<keyword evidence="3" id="KW-1185">Reference proteome</keyword>
<dbReference type="SUPFAM" id="SSF51445">
    <property type="entry name" value="(Trans)glycosidases"/>
    <property type="match status" value="1"/>
</dbReference>